<keyword evidence="3 11" id="KW-0813">Transport</keyword>
<dbReference type="Gene3D" id="1.50.40.10">
    <property type="entry name" value="Mitochondrial carrier domain"/>
    <property type="match status" value="1"/>
</dbReference>
<gene>
    <name evidence="12" type="ORF">C2E20_8065</name>
</gene>
<accession>A0A2P6V2Q1</accession>
<keyword evidence="4 10" id="KW-0812">Transmembrane</keyword>
<evidence type="ECO:0000256" key="3">
    <source>
        <dbReference type="ARBA" id="ARBA00022448"/>
    </source>
</evidence>
<comment type="caution">
    <text evidence="12">The sequence shown here is derived from an EMBL/GenBank/DDBJ whole genome shotgun (WGS) entry which is preliminary data.</text>
</comment>
<evidence type="ECO:0000256" key="10">
    <source>
        <dbReference type="PROSITE-ProRule" id="PRU00282"/>
    </source>
</evidence>
<comment type="subcellular location">
    <subcellularLocation>
        <location evidence="1">Mitochondrion inner membrane</location>
        <topology evidence="1">Multi-pass membrane protein</topology>
    </subcellularLocation>
</comment>
<evidence type="ECO:0000256" key="6">
    <source>
        <dbReference type="ARBA" id="ARBA00022792"/>
    </source>
</evidence>
<dbReference type="PANTHER" id="PTHR45928">
    <property type="entry name" value="RE38146P"/>
    <property type="match status" value="1"/>
</dbReference>
<keyword evidence="9 10" id="KW-0472">Membrane</keyword>
<evidence type="ECO:0000256" key="8">
    <source>
        <dbReference type="ARBA" id="ARBA00023128"/>
    </source>
</evidence>
<keyword evidence="13" id="KW-1185">Reference proteome</keyword>
<evidence type="ECO:0000313" key="13">
    <source>
        <dbReference type="Proteomes" id="UP000239649"/>
    </source>
</evidence>
<dbReference type="Proteomes" id="UP000239649">
    <property type="component" value="Unassembled WGS sequence"/>
</dbReference>
<evidence type="ECO:0000256" key="2">
    <source>
        <dbReference type="ARBA" id="ARBA00006375"/>
    </source>
</evidence>
<evidence type="ECO:0000256" key="1">
    <source>
        <dbReference type="ARBA" id="ARBA00004448"/>
    </source>
</evidence>
<name>A0A2P6V2Q1_9CHLO</name>
<keyword evidence="5" id="KW-0677">Repeat</keyword>
<proteinExistence type="inferred from homology"/>
<evidence type="ECO:0000256" key="7">
    <source>
        <dbReference type="ARBA" id="ARBA00022989"/>
    </source>
</evidence>
<organism evidence="12 13">
    <name type="scientific">Micractinium conductrix</name>
    <dbReference type="NCBI Taxonomy" id="554055"/>
    <lineage>
        <taxon>Eukaryota</taxon>
        <taxon>Viridiplantae</taxon>
        <taxon>Chlorophyta</taxon>
        <taxon>core chlorophytes</taxon>
        <taxon>Trebouxiophyceae</taxon>
        <taxon>Chlorellales</taxon>
        <taxon>Chlorellaceae</taxon>
        <taxon>Chlorella clade</taxon>
        <taxon>Micractinium</taxon>
    </lineage>
</organism>
<dbReference type="InterPro" id="IPR018108">
    <property type="entry name" value="MCP_transmembrane"/>
</dbReference>
<dbReference type="GO" id="GO:0005743">
    <property type="term" value="C:mitochondrial inner membrane"/>
    <property type="evidence" value="ECO:0007669"/>
    <property type="project" value="UniProtKB-SubCell"/>
</dbReference>
<dbReference type="EMBL" id="LHPF02000038">
    <property type="protein sequence ID" value="PSC68368.1"/>
    <property type="molecule type" value="Genomic_DNA"/>
</dbReference>
<evidence type="ECO:0000256" key="9">
    <source>
        <dbReference type="ARBA" id="ARBA00023136"/>
    </source>
</evidence>
<dbReference type="SUPFAM" id="SSF103506">
    <property type="entry name" value="Mitochondrial carrier"/>
    <property type="match status" value="1"/>
</dbReference>
<feature type="repeat" description="Solcar" evidence="10">
    <location>
        <begin position="235"/>
        <end position="325"/>
    </location>
</feature>
<evidence type="ECO:0000256" key="11">
    <source>
        <dbReference type="RuleBase" id="RU000488"/>
    </source>
</evidence>
<dbReference type="InterPro" id="IPR023395">
    <property type="entry name" value="MCP_dom_sf"/>
</dbReference>
<feature type="repeat" description="Solcar" evidence="10">
    <location>
        <begin position="121"/>
        <end position="223"/>
    </location>
</feature>
<dbReference type="PANTHER" id="PTHR45928:SF1">
    <property type="entry name" value="RE38146P"/>
    <property type="match status" value="1"/>
</dbReference>
<feature type="repeat" description="Solcar" evidence="10">
    <location>
        <begin position="19"/>
        <end position="110"/>
    </location>
</feature>
<dbReference type="PROSITE" id="PS50920">
    <property type="entry name" value="SOLCAR"/>
    <property type="match status" value="3"/>
</dbReference>
<dbReference type="Pfam" id="PF00153">
    <property type="entry name" value="Mito_carr"/>
    <property type="match status" value="3"/>
</dbReference>
<evidence type="ECO:0000256" key="5">
    <source>
        <dbReference type="ARBA" id="ARBA00022737"/>
    </source>
</evidence>
<sequence>MARAAETPAAAPPARKRAEMMGKSFLAGCCASCGAVAVTNPIDVIRTRLELQGELARGSAQVYRGALHGLAKMVQQEGPAVLFRGLKPAFAFQIAVNGTRLGTFLPLKKWLVAHRDAHGLDEFFTSLVAGAGAGMVGACIGTPFQLIKTRMQAAARGASAAGGAAAAAGAAARQPYTGLSNALATIVKNEGLFGLYRGAHLNMLKIAVASAVQLAVFDGVKARLQRDEGSWGRRHPTAALFAAAMAAGLAVTAVIMPVDVINTRIWNQPVVNGVGTLYRNAWECASKTVAAEGPLALYKGATAHFMRAGPHTVLTLMLLTHLQRVLGLTPPQAAQQAARPGATATAAKS</sequence>
<comment type="similarity">
    <text evidence="2 11">Belongs to the mitochondrial carrier (TC 2.A.29) family.</text>
</comment>
<evidence type="ECO:0000256" key="4">
    <source>
        <dbReference type="ARBA" id="ARBA00022692"/>
    </source>
</evidence>
<keyword evidence="6" id="KW-0999">Mitochondrion inner membrane</keyword>
<protein>
    <submittedName>
        <fullName evidence="12">Mitochondrial carrier</fullName>
    </submittedName>
</protein>
<dbReference type="AlphaFoldDB" id="A0A2P6V2Q1"/>
<reference evidence="12 13" key="1">
    <citation type="journal article" date="2018" name="Plant J.">
        <title>Genome sequences of Chlorella sorokiniana UTEX 1602 and Micractinium conductrix SAG 241.80: implications to maltose excretion by a green alga.</title>
        <authorList>
            <person name="Arriola M.B."/>
            <person name="Velmurugan N."/>
            <person name="Zhang Y."/>
            <person name="Plunkett M.H."/>
            <person name="Hondzo H."/>
            <person name="Barney B.M."/>
        </authorList>
    </citation>
    <scope>NUCLEOTIDE SEQUENCE [LARGE SCALE GENOMIC DNA]</scope>
    <source>
        <strain evidence="12 13">SAG 241.80</strain>
    </source>
</reference>
<dbReference type="STRING" id="554055.A0A2P6V2Q1"/>
<dbReference type="InterPro" id="IPR051508">
    <property type="entry name" value="Mito_Carrier_Antiporter"/>
</dbReference>
<evidence type="ECO:0000313" key="12">
    <source>
        <dbReference type="EMBL" id="PSC68368.1"/>
    </source>
</evidence>
<dbReference type="OrthoDB" id="6703404at2759"/>
<keyword evidence="7" id="KW-1133">Transmembrane helix</keyword>
<keyword evidence="8" id="KW-0496">Mitochondrion</keyword>